<evidence type="ECO:0000256" key="6">
    <source>
        <dbReference type="ARBA" id="ARBA00023136"/>
    </source>
</evidence>
<sequence>MNFRRGRDEEPEINLVPLIDVLLVIIIFLMLSTTFTRFAELRISLPGAQGQNTEQRPREIQVAVSADGRYAIDKAPVPFRDVAVLAQALQAAAAERKDPVLIINADAAASHQSVVNVMEAARLAGIARLAFATQRQSLPAGQ</sequence>
<dbReference type="PANTHER" id="PTHR30558:SF3">
    <property type="entry name" value="BIOPOLYMER TRANSPORT PROTEIN EXBD-RELATED"/>
    <property type="match status" value="1"/>
</dbReference>
<evidence type="ECO:0000256" key="1">
    <source>
        <dbReference type="ARBA" id="ARBA00004162"/>
    </source>
</evidence>
<dbReference type="Gene3D" id="3.30.420.270">
    <property type="match status" value="1"/>
</dbReference>
<comment type="subcellular location">
    <subcellularLocation>
        <location evidence="1">Cell membrane</location>
        <topology evidence="1">Single-pass membrane protein</topology>
    </subcellularLocation>
    <subcellularLocation>
        <location evidence="7">Cell membrane</location>
        <topology evidence="7">Single-pass type II membrane protein</topology>
    </subcellularLocation>
</comment>
<evidence type="ECO:0000256" key="3">
    <source>
        <dbReference type="ARBA" id="ARBA00022475"/>
    </source>
</evidence>
<keyword evidence="6 8" id="KW-0472">Membrane</keyword>
<dbReference type="InterPro" id="IPR003400">
    <property type="entry name" value="ExbD"/>
</dbReference>
<keyword evidence="5 8" id="KW-1133">Transmembrane helix</keyword>
<proteinExistence type="inferred from homology"/>
<evidence type="ECO:0000256" key="8">
    <source>
        <dbReference type="SAM" id="Phobius"/>
    </source>
</evidence>
<keyword evidence="4 7" id="KW-0812">Transmembrane</keyword>
<reference evidence="10" key="1">
    <citation type="journal article" date="2019" name="Int. J. Syst. Evol. Microbiol.">
        <title>The Global Catalogue of Microorganisms (GCM) 10K type strain sequencing project: providing services to taxonomists for standard genome sequencing and annotation.</title>
        <authorList>
            <consortium name="The Broad Institute Genomics Platform"/>
            <consortium name="The Broad Institute Genome Sequencing Center for Infectious Disease"/>
            <person name="Wu L."/>
            <person name="Ma J."/>
        </authorList>
    </citation>
    <scope>NUCLEOTIDE SEQUENCE [LARGE SCALE GENOMIC DNA]</scope>
    <source>
        <strain evidence="10">KCTC 52168</strain>
    </source>
</reference>
<evidence type="ECO:0000313" key="9">
    <source>
        <dbReference type="EMBL" id="MFC3146122.1"/>
    </source>
</evidence>
<evidence type="ECO:0000313" key="10">
    <source>
        <dbReference type="Proteomes" id="UP001595556"/>
    </source>
</evidence>
<comment type="caution">
    <text evidence="9">The sequence shown here is derived from an EMBL/GenBank/DDBJ whole genome shotgun (WGS) entry which is preliminary data.</text>
</comment>
<gene>
    <name evidence="9" type="ORF">ACFOEN_00540</name>
</gene>
<dbReference type="Proteomes" id="UP001595556">
    <property type="component" value="Unassembled WGS sequence"/>
</dbReference>
<feature type="transmembrane region" description="Helical" evidence="8">
    <location>
        <begin position="15"/>
        <end position="35"/>
    </location>
</feature>
<keyword evidence="7" id="KW-0653">Protein transport</keyword>
<organism evidence="9 10">
    <name type="scientific">Piscinibacterium candidicorallinum</name>
    <dbReference type="NCBI Taxonomy" id="1793872"/>
    <lineage>
        <taxon>Bacteria</taxon>
        <taxon>Pseudomonadati</taxon>
        <taxon>Pseudomonadota</taxon>
        <taxon>Betaproteobacteria</taxon>
        <taxon>Burkholderiales</taxon>
        <taxon>Piscinibacterium</taxon>
    </lineage>
</organism>
<dbReference type="EMBL" id="JBHRTI010000002">
    <property type="protein sequence ID" value="MFC3146122.1"/>
    <property type="molecule type" value="Genomic_DNA"/>
</dbReference>
<evidence type="ECO:0000256" key="5">
    <source>
        <dbReference type="ARBA" id="ARBA00022989"/>
    </source>
</evidence>
<evidence type="ECO:0000256" key="7">
    <source>
        <dbReference type="RuleBase" id="RU003879"/>
    </source>
</evidence>
<dbReference type="RefSeq" id="WP_377300409.1">
    <property type="nucleotide sequence ID" value="NZ_CP180191.1"/>
</dbReference>
<keyword evidence="3" id="KW-1003">Cell membrane</keyword>
<keyword evidence="10" id="KW-1185">Reference proteome</keyword>
<comment type="similarity">
    <text evidence="2 7">Belongs to the ExbD/TolR family.</text>
</comment>
<name>A0ABV7H285_9BURK</name>
<protein>
    <submittedName>
        <fullName evidence="9">ExbD/TolR family protein</fullName>
    </submittedName>
</protein>
<accession>A0ABV7H285</accession>
<evidence type="ECO:0000256" key="4">
    <source>
        <dbReference type="ARBA" id="ARBA00022692"/>
    </source>
</evidence>
<dbReference type="PANTHER" id="PTHR30558">
    <property type="entry name" value="EXBD MEMBRANE COMPONENT OF PMF-DRIVEN MACROMOLECULE IMPORT SYSTEM"/>
    <property type="match status" value="1"/>
</dbReference>
<evidence type="ECO:0000256" key="2">
    <source>
        <dbReference type="ARBA" id="ARBA00005811"/>
    </source>
</evidence>
<keyword evidence="7" id="KW-0813">Transport</keyword>
<dbReference type="Pfam" id="PF02472">
    <property type="entry name" value="ExbD"/>
    <property type="match status" value="1"/>
</dbReference>